<dbReference type="EMBL" id="FOSR01000010">
    <property type="protein sequence ID" value="SFK96914.1"/>
    <property type="molecule type" value="Genomic_DNA"/>
</dbReference>
<evidence type="ECO:0000256" key="1">
    <source>
        <dbReference type="SAM" id="Phobius"/>
    </source>
</evidence>
<keyword evidence="3" id="KW-1185">Reference proteome</keyword>
<feature type="transmembrane region" description="Helical" evidence="1">
    <location>
        <begin position="7"/>
        <end position="28"/>
    </location>
</feature>
<gene>
    <name evidence="2" type="ORF">SAMN05192579_11021</name>
</gene>
<reference evidence="3" key="1">
    <citation type="submission" date="2016-10" db="EMBL/GenBank/DDBJ databases">
        <authorList>
            <person name="Varghese N."/>
            <person name="Submissions S."/>
        </authorList>
    </citation>
    <scope>NUCLEOTIDE SEQUENCE [LARGE SCALE GENOMIC DNA]</scope>
    <source>
        <strain evidence="3">MO64</strain>
    </source>
</reference>
<organism evidence="2 3">
    <name type="scientific">Rhodanobacter glycinis</name>
    <dbReference type="NCBI Taxonomy" id="582702"/>
    <lineage>
        <taxon>Bacteria</taxon>
        <taxon>Pseudomonadati</taxon>
        <taxon>Pseudomonadota</taxon>
        <taxon>Gammaproteobacteria</taxon>
        <taxon>Lysobacterales</taxon>
        <taxon>Rhodanobacteraceae</taxon>
        <taxon>Rhodanobacter</taxon>
    </lineage>
</organism>
<keyword evidence="1" id="KW-1133">Transmembrane helix</keyword>
<sequence length="244" mass="26654">MPKLPKTYLGVYATVLTAAFAVLILTGARSPMNAKFDSIEVQRINVREPDGTLRMVISDQTRFPGLILHGKEYPHPRSRAGMLFYNNEGTEQGGLIFAGKKGADGNVSSGLSLSFDRYEQDQQLQLIGLDQDGRTYAGMQVNDVPSRPMVQDIQEKPKLDAMPAKARDALLAERESKSYYGAPRYYAGKTMSDSSVVMLNDAHGKPRLMLLVTPDGKASIQFLDAQGKVQRTLAADGVEKAAKG</sequence>
<evidence type="ECO:0000313" key="3">
    <source>
        <dbReference type="Proteomes" id="UP000198725"/>
    </source>
</evidence>
<dbReference type="RefSeq" id="WP_092704117.1">
    <property type="nucleotide sequence ID" value="NZ_FOSR01000010.1"/>
</dbReference>
<keyword evidence="1" id="KW-0812">Transmembrane</keyword>
<keyword evidence="1" id="KW-0472">Membrane</keyword>
<name>A0A1I4DTL5_9GAMM</name>
<dbReference type="AlphaFoldDB" id="A0A1I4DTL5"/>
<protein>
    <submittedName>
        <fullName evidence="2">Uncharacterized protein</fullName>
    </submittedName>
</protein>
<evidence type="ECO:0000313" key="2">
    <source>
        <dbReference type="EMBL" id="SFK96914.1"/>
    </source>
</evidence>
<dbReference type="Proteomes" id="UP000198725">
    <property type="component" value="Unassembled WGS sequence"/>
</dbReference>
<proteinExistence type="predicted"/>
<accession>A0A1I4DTL5</accession>